<evidence type="ECO:0000259" key="9">
    <source>
        <dbReference type="Pfam" id="PF00288"/>
    </source>
</evidence>
<dbReference type="InterPro" id="IPR014721">
    <property type="entry name" value="Ribsml_uS5_D2-typ_fold_subgr"/>
</dbReference>
<dbReference type="InterPro" id="IPR036554">
    <property type="entry name" value="GHMP_kinase_C_sf"/>
</dbReference>
<gene>
    <name evidence="7" type="primary">thrB</name>
    <name evidence="11" type="ORF">MOV92_04060</name>
</gene>
<evidence type="ECO:0000256" key="5">
    <source>
        <dbReference type="ARBA" id="ARBA00022777"/>
    </source>
</evidence>
<evidence type="ECO:0000313" key="12">
    <source>
        <dbReference type="Proteomes" id="UP000829194"/>
    </source>
</evidence>
<keyword evidence="2 7" id="KW-0808">Transferase</keyword>
<feature type="domain" description="GHMP kinase C-terminal" evidence="10">
    <location>
        <begin position="229"/>
        <end position="306"/>
    </location>
</feature>
<comment type="subcellular location">
    <subcellularLocation>
        <location evidence="7">Cytoplasm</location>
    </subcellularLocation>
</comment>
<evidence type="ECO:0000313" key="11">
    <source>
        <dbReference type="EMBL" id="UNP30457.1"/>
    </source>
</evidence>
<keyword evidence="7" id="KW-0963">Cytoplasm</keyword>
<keyword evidence="4 7" id="KW-0547">Nucleotide-binding</keyword>
<dbReference type="Proteomes" id="UP000829194">
    <property type="component" value="Chromosome"/>
</dbReference>
<evidence type="ECO:0000256" key="1">
    <source>
        <dbReference type="ARBA" id="ARBA00022605"/>
    </source>
</evidence>
<reference evidence="11 12" key="1">
    <citation type="submission" date="2022-03" db="EMBL/GenBank/DDBJ databases">
        <title>Complete genome sequence of Lysobacter capsici VKM B-2533 and Lysobacter gummosus 10.1.1, promising sources of lytic agents.</title>
        <authorList>
            <person name="Tarlachkov S.V."/>
            <person name="Kudryakova I.V."/>
            <person name="Afoshin A.S."/>
            <person name="Leontyevskaya E.A."/>
            <person name="Leontyevskaya N.V."/>
        </authorList>
    </citation>
    <scope>NUCLEOTIDE SEQUENCE [LARGE SCALE GENOMIC DNA]</scope>
    <source>
        <strain evidence="11 12">10.1.1</strain>
    </source>
</reference>
<dbReference type="InterPro" id="IPR006204">
    <property type="entry name" value="GHMP_kinase_N_dom"/>
</dbReference>
<dbReference type="NCBIfam" id="TIGR00191">
    <property type="entry name" value="thrB"/>
    <property type="match status" value="1"/>
</dbReference>
<dbReference type="EC" id="2.7.1.39" evidence="7 8"/>
<proteinExistence type="inferred from homology"/>
<sequence>MSAASPSSPARSDDAQVPSAQQVRAFAPASVGNIGVGFDVLGHSIQGPRDVATVRRIAEPVVRIRAIRGDVPGADSLPLQAERNTAGQALISLREKLGLAHGFELELDKGIALGSGLGGSAASCVAALVAANALLAQPLSREALYEFALDGESVSSGSRHGDNVAPMLLGGVVMATSTRMIALSVPDWLYAVVVHPDQVLETRRARAVLSDPYPLSQVVKQSAHLALFLTGLQRGDAQLLREGLVDLLVEPRRAPLIPGFAEVKAAALEHGALGASISGAGPSCFAWFETKTQAQIAAAAMRIAFAAAGFDSRAYVTPVAGPRAEVIGSV</sequence>
<dbReference type="Pfam" id="PF00288">
    <property type="entry name" value="GHMP_kinases_N"/>
    <property type="match status" value="1"/>
</dbReference>
<dbReference type="PANTHER" id="PTHR20861">
    <property type="entry name" value="HOMOSERINE/4-DIPHOSPHOCYTIDYL-2-C-METHYL-D-ERYTHRITOL KINASE"/>
    <property type="match status" value="1"/>
</dbReference>
<dbReference type="RefSeq" id="WP_083512296.1">
    <property type="nucleotide sequence ID" value="NZ_CP011131.1"/>
</dbReference>
<dbReference type="HAMAP" id="MF_00384">
    <property type="entry name" value="Homoser_kinase"/>
    <property type="match status" value="1"/>
</dbReference>
<evidence type="ECO:0000256" key="4">
    <source>
        <dbReference type="ARBA" id="ARBA00022741"/>
    </source>
</evidence>
<name>A0ABY3XFN9_9GAMM</name>
<dbReference type="EMBL" id="CP093547">
    <property type="protein sequence ID" value="UNP30457.1"/>
    <property type="molecule type" value="Genomic_DNA"/>
</dbReference>
<protein>
    <recommendedName>
        <fullName evidence="7 8">Homoserine kinase</fullName>
        <shortName evidence="7">HK</shortName>
        <shortName evidence="7">HSK</shortName>
        <ecNumber evidence="7 8">2.7.1.39</ecNumber>
    </recommendedName>
</protein>
<keyword evidence="5 7" id="KW-0418">Kinase</keyword>
<accession>A0ABY3XFN9</accession>
<organism evidence="11 12">
    <name type="scientific">Lysobacter gummosus</name>
    <dbReference type="NCBI Taxonomy" id="262324"/>
    <lineage>
        <taxon>Bacteria</taxon>
        <taxon>Pseudomonadati</taxon>
        <taxon>Pseudomonadota</taxon>
        <taxon>Gammaproteobacteria</taxon>
        <taxon>Lysobacterales</taxon>
        <taxon>Lysobacteraceae</taxon>
        <taxon>Lysobacter</taxon>
    </lineage>
</organism>
<dbReference type="Gene3D" id="3.30.230.10">
    <property type="match status" value="1"/>
</dbReference>
<feature type="domain" description="GHMP kinase N-terminal" evidence="9">
    <location>
        <begin position="84"/>
        <end position="171"/>
    </location>
</feature>
<comment type="function">
    <text evidence="7">Catalyzes the ATP-dependent phosphorylation of L-homoserine to L-homoserine phosphate.</text>
</comment>
<keyword evidence="6 7" id="KW-0067">ATP-binding</keyword>
<comment type="similarity">
    <text evidence="7">Belongs to the GHMP kinase family. Homoserine kinase subfamily.</text>
</comment>
<evidence type="ECO:0000256" key="3">
    <source>
        <dbReference type="ARBA" id="ARBA00022697"/>
    </source>
</evidence>
<dbReference type="PIRSF" id="PIRSF000676">
    <property type="entry name" value="Homoser_kin"/>
    <property type="match status" value="1"/>
</dbReference>
<evidence type="ECO:0000256" key="7">
    <source>
        <dbReference type="HAMAP-Rule" id="MF_00384"/>
    </source>
</evidence>
<keyword evidence="1 7" id="KW-0028">Amino-acid biosynthesis</keyword>
<evidence type="ECO:0000256" key="6">
    <source>
        <dbReference type="ARBA" id="ARBA00022840"/>
    </source>
</evidence>
<feature type="binding site" evidence="7">
    <location>
        <begin position="112"/>
        <end position="122"/>
    </location>
    <ligand>
        <name>ATP</name>
        <dbReference type="ChEBI" id="CHEBI:30616"/>
    </ligand>
</feature>
<dbReference type="SUPFAM" id="SSF54211">
    <property type="entry name" value="Ribosomal protein S5 domain 2-like"/>
    <property type="match status" value="1"/>
</dbReference>
<dbReference type="InterPro" id="IPR013750">
    <property type="entry name" value="GHMP_kinase_C_dom"/>
</dbReference>
<dbReference type="NCBIfam" id="NF002288">
    <property type="entry name" value="PRK01212.1-4"/>
    <property type="match status" value="1"/>
</dbReference>
<comment type="catalytic activity">
    <reaction evidence="7">
        <text>L-homoserine + ATP = O-phospho-L-homoserine + ADP + H(+)</text>
        <dbReference type="Rhea" id="RHEA:13985"/>
        <dbReference type="ChEBI" id="CHEBI:15378"/>
        <dbReference type="ChEBI" id="CHEBI:30616"/>
        <dbReference type="ChEBI" id="CHEBI:57476"/>
        <dbReference type="ChEBI" id="CHEBI:57590"/>
        <dbReference type="ChEBI" id="CHEBI:456216"/>
        <dbReference type="EC" id="2.7.1.39"/>
    </reaction>
</comment>
<dbReference type="GO" id="GO:0004413">
    <property type="term" value="F:homoserine kinase activity"/>
    <property type="evidence" value="ECO:0007669"/>
    <property type="project" value="UniProtKB-EC"/>
</dbReference>
<keyword evidence="12" id="KW-1185">Reference proteome</keyword>
<dbReference type="Gene3D" id="3.30.70.890">
    <property type="entry name" value="GHMP kinase, C-terminal domain"/>
    <property type="match status" value="1"/>
</dbReference>
<dbReference type="InterPro" id="IPR020568">
    <property type="entry name" value="Ribosomal_Su5_D2-typ_SF"/>
</dbReference>
<evidence type="ECO:0000256" key="8">
    <source>
        <dbReference type="NCBIfam" id="TIGR00191"/>
    </source>
</evidence>
<evidence type="ECO:0000259" key="10">
    <source>
        <dbReference type="Pfam" id="PF08544"/>
    </source>
</evidence>
<dbReference type="SUPFAM" id="SSF55060">
    <property type="entry name" value="GHMP Kinase, C-terminal domain"/>
    <property type="match status" value="1"/>
</dbReference>
<dbReference type="Pfam" id="PF08544">
    <property type="entry name" value="GHMP_kinases_C"/>
    <property type="match status" value="1"/>
</dbReference>
<comment type="pathway">
    <text evidence="7">Amino-acid biosynthesis; L-threonine biosynthesis; L-threonine from L-aspartate: step 4/5.</text>
</comment>
<dbReference type="PRINTS" id="PR00958">
    <property type="entry name" value="HOMSERKINASE"/>
</dbReference>
<keyword evidence="3 7" id="KW-0791">Threonine biosynthesis</keyword>
<dbReference type="PANTHER" id="PTHR20861:SF1">
    <property type="entry name" value="HOMOSERINE KINASE"/>
    <property type="match status" value="1"/>
</dbReference>
<dbReference type="InterPro" id="IPR000870">
    <property type="entry name" value="Homoserine_kinase"/>
</dbReference>
<evidence type="ECO:0000256" key="2">
    <source>
        <dbReference type="ARBA" id="ARBA00022679"/>
    </source>
</evidence>